<protein>
    <submittedName>
        <fullName evidence="2">Uncharacterized protein</fullName>
    </submittedName>
</protein>
<dbReference type="Proteomes" id="UP001595803">
    <property type="component" value="Unassembled WGS sequence"/>
</dbReference>
<sequence>MSSPLIRAAVLTGVGIAVINILFAGTRYGFATLPVWFYAVQLLLLPAMVYTLRIFGQALRTRPYVQRAALYALGWAPPYLIYSLSGELLRPGVNVGAAVVSAIVFLLIFAAVFAAIRKPQ</sequence>
<dbReference type="RefSeq" id="WP_322474369.1">
    <property type="nucleotide sequence ID" value="NZ_JBHRZG010000024.1"/>
</dbReference>
<feature type="transmembrane region" description="Helical" evidence="1">
    <location>
        <begin position="97"/>
        <end position="116"/>
    </location>
</feature>
<keyword evidence="3" id="KW-1185">Reference proteome</keyword>
<evidence type="ECO:0000313" key="2">
    <source>
        <dbReference type="EMBL" id="MFC3835704.1"/>
    </source>
</evidence>
<gene>
    <name evidence="2" type="ORF">ACFOSB_22800</name>
</gene>
<comment type="caution">
    <text evidence="2">The sequence shown here is derived from an EMBL/GenBank/DDBJ whole genome shotgun (WGS) entry which is preliminary data.</text>
</comment>
<organism evidence="2 3">
    <name type="scientific">Deinococcus rufus</name>
    <dbReference type="NCBI Taxonomy" id="2136097"/>
    <lineage>
        <taxon>Bacteria</taxon>
        <taxon>Thermotogati</taxon>
        <taxon>Deinococcota</taxon>
        <taxon>Deinococci</taxon>
        <taxon>Deinococcales</taxon>
        <taxon>Deinococcaceae</taxon>
        <taxon>Deinococcus</taxon>
    </lineage>
</organism>
<reference evidence="3" key="1">
    <citation type="journal article" date="2019" name="Int. J. Syst. Evol. Microbiol.">
        <title>The Global Catalogue of Microorganisms (GCM) 10K type strain sequencing project: providing services to taxonomists for standard genome sequencing and annotation.</title>
        <authorList>
            <consortium name="The Broad Institute Genomics Platform"/>
            <consortium name="The Broad Institute Genome Sequencing Center for Infectious Disease"/>
            <person name="Wu L."/>
            <person name="Ma J."/>
        </authorList>
    </citation>
    <scope>NUCLEOTIDE SEQUENCE [LARGE SCALE GENOMIC DNA]</scope>
    <source>
        <strain evidence="3">CCTCC AB 2017081</strain>
    </source>
</reference>
<accession>A0ABV7ZI06</accession>
<evidence type="ECO:0000313" key="3">
    <source>
        <dbReference type="Proteomes" id="UP001595803"/>
    </source>
</evidence>
<keyword evidence="1" id="KW-1133">Transmembrane helix</keyword>
<dbReference type="EMBL" id="JBHRZG010000024">
    <property type="protein sequence ID" value="MFC3835704.1"/>
    <property type="molecule type" value="Genomic_DNA"/>
</dbReference>
<keyword evidence="1" id="KW-0472">Membrane</keyword>
<feature type="transmembrane region" description="Helical" evidence="1">
    <location>
        <begin position="68"/>
        <end position="85"/>
    </location>
</feature>
<name>A0ABV7ZI06_9DEIO</name>
<evidence type="ECO:0000256" key="1">
    <source>
        <dbReference type="SAM" id="Phobius"/>
    </source>
</evidence>
<proteinExistence type="predicted"/>
<keyword evidence="1" id="KW-0812">Transmembrane</keyword>
<feature type="transmembrane region" description="Helical" evidence="1">
    <location>
        <begin position="35"/>
        <end position="56"/>
    </location>
</feature>
<feature type="transmembrane region" description="Helical" evidence="1">
    <location>
        <begin position="5"/>
        <end position="23"/>
    </location>
</feature>